<dbReference type="GO" id="GO:0005524">
    <property type="term" value="F:ATP binding"/>
    <property type="evidence" value="ECO:0007669"/>
    <property type="project" value="UniProtKB-UniRule"/>
</dbReference>
<reference evidence="6 7" key="1">
    <citation type="submission" date="2016-10" db="EMBL/GenBank/DDBJ databases">
        <authorList>
            <person name="Varghese N."/>
            <person name="Submissions S."/>
        </authorList>
    </citation>
    <scope>NUCLEOTIDE SEQUENCE [LARGE SCALE GENOMIC DNA]</scope>
    <source>
        <strain evidence="6 7">WG10</strain>
    </source>
</reference>
<dbReference type="PANTHER" id="PTHR34378:SF1">
    <property type="entry name" value="GLUTAMATE--CYSTEINE LIGASE, CHLOROPLASTIC"/>
    <property type="match status" value="1"/>
</dbReference>
<proteinExistence type="inferred from homology"/>
<name>A0A1G6IQV1_9FIRM</name>
<evidence type="ECO:0000256" key="5">
    <source>
        <dbReference type="PIRNR" id="PIRNR017901"/>
    </source>
</evidence>
<dbReference type="Pfam" id="PF04107">
    <property type="entry name" value="GCS2"/>
    <property type="match status" value="1"/>
</dbReference>
<sequence>MNYKSQINTYVTYFENAESKKECHKIGVEFEHLILNADLTALSYFEKMGIEELLEELAKNNAWEEIYEGEHLVGLNSEHKAVTLEPGGQLELSIIPFSDLKQIEKIYLDFIDELKSILNKWDKKIAVLGYQPASKIKDIPLLPKKRYDFMYKYFKDKGKYAHNMMKGTASVQMSIDYINEKDYIKKMRVGYFLSPLIYYLFDNTPFFEGKKAANASIREDIWTKCDQQRSGTINGIFDKEFGYSDYAAYLLNTEPIIRKKDNELIYTGNKTLKNVMENDNPKEIDHFLSMVFPDVRTKKYIEIRAADALPYPYNFSFVALLKNIFYNQENLDYLYQLSLNYNQEDFLNFNNKMINDKKNNQRSKLIAEILKRAKNNASKSELKYLNKFEKTYLKYGPLKFKTLANLEKGKEKALEWCFLN</sequence>
<dbReference type="InterPro" id="IPR006336">
    <property type="entry name" value="GCS2"/>
</dbReference>
<dbReference type="EC" id="6.3.2.2" evidence="5"/>
<dbReference type="InterPro" id="IPR014746">
    <property type="entry name" value="Gln_synth/guanido_kin_cat_dom"/>
</dbReference>
<evidence type="ECO:0000313" key="7">
    <source>
        <dbReference type="Proteomes" id="UP000324896"/>
    </source>
</evidence>
<gene>
    <name evidence="6" type="ORF">SAMN04488597_10260</name>
</gene>
<dbReference type="RefSeq" id="WP_089723142.1">
    <property type="nucleotide sequence ID" value="NZ_FMYT01000002.1"/>
</dbReference>
<keyword evidence="3 5" id="KW-0067">ATP-binding</keyword>
<dbReference type="GO" id="GO:0004357">
    <property type="term" value="F:glutamate-cysteine ligase activity"/>
    <property type="evidence" value="ECO:0007669"/>
    <property type="project" value="UniProtKB-UniRule"/>
</dbReference>
<dbReference type="Proteomes" id="UP000324896">
    <property type="component" value="Unassembled WGS sequence"/>
</dbReference>
<dbReference type="GO" id="GO:0006750">
    <property type="term" value="P:glutathione biosynthetic process"/>
    <property type="evidence" value="ECO:0007669"/>
    <property type="project" value="UniProtKB-UniRule"/>
</dbReference>
<organism evidence="6 7">
    <name type="scientific">Halanaerobium congolense</name>
    <dbReference type="NCBI Taxonomy" id="54121"/>
    <lineage>
        <taxon>Bacteria</taxon>
        <taxon>Bacillati</taxon>
        <taxon>Bacillota</taxon>
        <taxon>Clostridia</taxon>
        <taxon>Halanaerobiales</taxon>
        <taxon>Halanaerobiaceae</taxon>
        <taxon>Halanaerobium</taxon>
    </lineage>
</organism>
<keyword evidence="1 5" id="KW-0436">Ligase</keyword>
<comment type="function">
    <text evidence="5">Catalyzes the synthesis of gamma-glutamylcysteine (gamma-GC).</text>
</comment>
<dbReference type="AlphaFoldDB" id="A0A1G6IQV1"/>
<comment type="similarity">
    <text evidence="5">Belongs to the glutamate--cysteine ligase type 2 family. EgtA subfamily.</text>
</comment>
<dbReference type="SUPFAM" id="SSF55931">
    <property type="entry name" value="Glutamine synthetase/guanido kinase"/>
    <property type="match status" value="1"/>
</dbReference>
<evidence type="ECO:0000256" key="2">
    <source>
        <dbReference type="ARBA" id="ARBA00022741"/>
    </source>
</evidence>
<evidence type="ECO:0000256" key="1">
    <source>
        <dbReference type="ARBA" id="ARBA00022598"/>
    </source>
</evidence>
<evidence type="ECO:0000313" key="6">
    <source>
        <dbReference type="EMBL" id="SDC08811.1"/>
    </source>
</evidence>
<dbReference type="PIRSF" id="PIRSF017901">
    <property type="entry name" value="GCL"/>
    <property type="match status" value="1"/>
</dbReference>
<evidence type="ECO:0000256" key="3">
    <source>
        <dbReference type="ARBA" id="ARBA00022840"/>
    </source>
</evidence>
<dbReference type="PANTHER" id="PTHR34378">
    <property type="entry name" value="GLUTAMATE--CYSTEINE LIGASE, CHLOROPLASTIC"/>
    <property type="match status" value="1"/>
</dbReference>
<protein>
    <recommendedName>
        <fullName evidence="5">Glutamate--cysteine ligase</fullName>
        <ecNumber evidence="5">6.3.2.2</ecNumber>
    </recommendedName>
</protein>
<keyword evidence="2 5" id="KW-0547">Nucleotide-binding</keyword>
<evidence type="ECO:0000256" key="4">
    <source>
        <dbReference type="ARBA" id="ARBA00048819"/>
    </source>
</evidence>
<dbReference type="Gene3D" id="3.30.590.20">
    <property type="match status" value="1"/>
</dbReference>
<accession>A0A1G6IQV1</accession>
<comment type="catalytic activity">
    <reaction evidence="4 5">
        <text>L-cysteine + L-glutamate + ATP = gamma-L-glutamyl-L-cysteine + ADP + phosphate + H(+)</text>
        <dbReference type="Rhea" id="RHEA:13285"/>
        <dbReference type="ChEBI" id="CHEBI:15378"/>
        <dbReference type="ChEBI" id="CHEBI:29985"/>
        <dbReference type="ChEBI" id="CHEBI:30616"/>
        <dbReference type="ChEBI" id="CHEBI:35235"/>
        <dbReference type="ChEBI" id="CHEBI:43474"/>
        <dbReference type="ChEBI" id="CHEBI:58173"/>
        <dbReference type="ChEBI" id="CHEBI:456216"/>
        <dbReference type="EC" id="6.3.2.2"/>
    </reaction>
</comment>
<dbReference type="EMBL" id="FMYT01000002">
    <property type="protein sequence ID" value="SDC08811.1"/>
    <property type="molecule type" value="Genomic_DNA"/>
</dbReference>
<dbReference type="InterPro" id="IPR035434">
    <property type="entry name" value="GCL_bact_plant"/>
</dbReference>